<evidence type="ECO:0000313" key="1">
    <source>
        <dbReference type="EMBL" id="KAF2881215.1"/>
    </source>
</evidence>
<dbReference type="EMBL" id="VTPC01090845">
    <property type="protein sequence ID" value="KAF2881215.1"/>
    <property type="molecule type" value="Genomic_DNA"/>
</dbReference>
<comment type="caution">
    <text evidence="1">The sequence shown here is derived from an EMBL/GenBank/DDBJ whole genome shotgun (WGS) entry which is preliminary data.</text>
</comment>
<reference evidence="1" key="1">
    <citation type="submission" date="2019-08" db="EMBL/GenBank/DDBJ databases">
        <title>The genome of the North American firefly Photinus pyralis.</title>
        <authorList>
            <consortium name="Photinus pyralis genome working group"/>
            <person name="Fallon T.R."/>
            <person name="Sander Lower S.E."/>
            <person name="Weng J.-K."/>
        </authorList>
    </citation>
    <scope>NUCLEOTIDE SEQUENCE</scope>
    <source>
        <strain evidence="1">TRF0915ILg1</strain>
        <tissue evidence="1">Whole body</tissue>
    </source>
</reference>
<keyword evidence="2" id="KW-1185">Reference proteome</keyword>
<protein>
    <submittedName>
        <fullName evidence="1">Uncharacterized protein</fullName>
    </submittedName>
</protein>
<organism evidence="1 2">
    <name type="scientific">Ignelater luminosus</name>
    <name type="common">Cucubano</name>
    <name type="synonym">Pyrophorus luminosus</name>
    <dbReference type="NCBI Taxonomy" id="2038154"/>
    <lineage>
        <taxon>Eukaryota</taxon>
        <taxon>Metazoa</taxon>
        <taxon>Ecdysozoa</taxon>
        <taxon>Arthropoda</taxon>
        <taxon>Hexapoda</taxon>
        <taxon>Insecta</taxon>
        <taxon>Pterygota</taxon>
        <taxon>Neoptera</taxon>
        <taxon>Endopterygota</taxon>
        <taxon>Coleoptera</taxon>
        <taxon>Polyphaga</taxon>
        <taxon>Elateriformia</taxon>
        <taxon>Elateroidea</taxon>
        <taxon>Elateridae</taxon>
        <taxon>Agrypninae</taxon>
        <taxon>Pyrophorini</taxon>
        <taxon>Ignelater</taxon>
    </lineage>
</organism>
<name>A0A8K0CCJ5_IGNLU</name>
<dbReference type="OrthoDB" id="6780134at2759"/>
<dbReference type="Proteomes" id="UP000801492">
    <property type="component" value="Unassembled WGS sequence"/>
</dbReference>
<gene>
    <name evidence="1" type="ORF">ILUMI_24961</name>
</gene>
<accession>A0A8K0CCJ5</accession>
<evidence type="ECO:0000313" key="2">
    <source>
        <dbReference type="Proteomes" id="UP000801492"/>
    </source>
</evidence>
<feature type="non-terminal residue" evidence="1">
    <location>
        <position position="1"/>
    </location>
</feature>
<dbReference type="AlphaFoldDB" id="A0A8K0CCJ5"/>
<sequence>CRTMPHTATNELPSMLMFGRKIRTRLDFIFPEQKHTNNFKHFLQCRELQEGERVQVRNYLGKEKWVFGKVLERLGKLHYRVILYDGRVWKRHVDQILKSLISAKDDNEELDYHSDLVANVPEPWMDLHKALNEQIRPQKNVRLPVRFRDYEMY</sequence>
<proteinExistence type="predicted"/>